<gene>
    <name evidence="4" type="primary">LOC106159919</name>
</gene>
<dbReference type="KEGG" id="lak:106159919"/>
<dbReference type="Pfam" id="PF20478">
    <property type="entry name" value="P2RX7_C"/>
    <property type="match status" value="2"/>
</dbReference>
<dbReference type="AlphaFoldDB" id="A0A1S3I398"/>
<evidence type="ECO:0000259" key="2">
    <source>
        <dbReference type="Pfam" id="PF20478"/>
    </source>
</evidence>
<reference evidence="4" key="1">
    <citation type="submission" date="2025-08" db="UniProtKB">
        <authorList>
            <consortium name="RefSeq"/>
        </authorList>
    </citation>
    <scope>IDENTIFICATION</scope>
    <source>
        <tissue evidence="4">Gonads</tissue>
    </source>
</reference>
<dbReference type="OrthoDB" id="10068685at2759"/>
<feature type="domain" description="P2X purinoreceptor 7 intracellular" evidence="2">
    <location>
        <begin position="195"/>
        <end position="275"/>
    </location>
</feature>
<evidence type="ECO:0000256" key="1">
    <source>
        <dbReference type="SAM" id="MobiDB-lite"/>
    </source>
</evidence>
<keyword evidence="3" id="KW-1185">Reference proteome</keyword>
<evidence type="ECO:0000313" key="3">
    <source>
        <dbReference type="Proteomes" id="UP000085678"/>
    </source>
</evidence>
<feature type="compositionally biased region" description="Low complexity" evidence="1">
    <location>
        <begin position="54"/>
        <end position="66"/>
    </location>
</feature>
<name>A0A1S3I398_LINAN</name>
<dbReference type="InParanoid" id="A0A1S3I398"/>
<accession>A0A1S3I398</accession>
<proteinExistence type="predicted"/>
<dbReference type="GeneID" id="106159919"/>
<protein>
    <submittedName>
        <fullName evidence="4">P2X purinoceptor 7-like</fullName>
    </submittedName>
</protein>
<evidence type="ECO:0000313" key="4">
    <source>
        <dbReference type="RefSeq" id="XP_013391824.1"/>
    </source>
</evidence>
<organism evidence="3 4">
    <name type="scientific">Lingula anatina</name>
    <name type="common">Brachiopod</name>
    <name type="synonym">Lingula unguis</name>
    <dbReference type="NCBI Taxonomy" id="7574"/>
    <lineage>
        <taxon>Eukaryota</taxon>
        <taxon>Metazoa</taxon>
        <taxon>Spiralia</taxon>
        <taxon>Lophotrochozoa</taxon>
        <taxon>Brachiopoda</taxon>
        <taxon>Linguliformea</taxon>
        <taxon>Lingulata</taxon>
        <taxon>Lingulida</taxon>
        <taxon>Linguloidea</taxon>
        <taxon>Lingulidae</taxon>
        <taxon>Lingula</taxon>
    </lineage>
</organism>
<dbReference type="RefSeq" id="XP_013391824.1">
    <property type="nucleotide sequence ID" value="XM_013536370.1"/>
</dbReference>
<feature type="region of interest" description="Disordered" evidence="1">
    <location>
        <begin position="1"/>
        <end position="72"/>
    </location>
</feature>
<dbReference type="PANTHER" id="PTHR36981:SF3">
    <property type="entry name" value="UBIQUITIN-LIKE PROTEASE FAMILY PROFILE DOMAIN-CONTAINING PROTEIN"/>
    <property type="match status" value="1"/>
</dbReference>
<sequence>MAESEILPGFRSSSTSSSAESTEEAVRPSTGRWRRGRSRGGRERGGRGRRGRGVSRLSSRSRSSQRSSRDQVAEVAAENLLKRQETMRNAISKMDVAQLRDICLSMAEKHPSLVFDLLQPPVPQPGGYHPQPDVASPSWCVCQKCREMPTDIEKQCCGKENCITLLPVSEISAKYFIQNKHYFKAYLTSFFSLQDFSVLNLDEGVLNLARLYRRDVLALDDEENNTKANRYQAYRQFTLWVHGHLGAGNRRVIPSCSVWAIRDKFPDAYGHYRGFIPNRIG</sequence>
<dbReference type="PANTHER" id="PTHR36981">
    <property type="entry name" value="ZGC:195170"/>
    <property type="match status" value="1"/>
</dbReference>
<feature type="domain" description="P2X purinoreceptor 7 intracellular" evidence="2">
    <location>
        <begin position="85"/>
        <end position="165"/>
    </location>
</feature>
<dbReference type="InterPro" id="IPR046815">
    <property type="entry name" value="P2RX7_C"/>
</dbReference>
<dbReference type="Proteomes" id="UP000085678">
    <property type="component" value="Unplaced"/>
</dbReference>